<proteinExistence type="predicted"/>
<dbReference type="InterPro" id="IPR006783">
    <property type="entry name" value="Transposase_ISC1217"/>
</dbReference>
<gene>
    <name evidence="1" type="ORF">MetMK1DRAFT_00017220</name>
</gene>
<keyword evidence="2" id="KW-1185">Reference proteome</keyword>
<dbReference type="Pfam" id="PF04693">
    <property type="entry name" value="DDE_Tnp_2"/>
    <property type="match status" value="1"/>
</dbReference>
<reference evidence="1 2" key="1">
    <citation type="submission" date="2012-01" db="EMBL/GenBank/DDBJ databases">
        <title>Improved High-Quality Draft sequence of Metallosphaera yellowstonensis MK1.</title>
        <authorList>
            <consortium name="US DOE Joint Genome Institute"/>
            <person name="Lucas S."/>
            <person name="Han J."/>
            <person name="Cheng J.-F."/>
            <person name="Goodwin L."/>
            <person name="Pitluck S."/>
            <person name="Peters L."/>
            <person name="Teshima H."/>
            <person name="Detter J.C."/>
            <person name="Han C."/>
            <person name="Tapia R."/>
            <person name="Land M."/>
            <person name="Hauser L."/>
            <person name="Kyrpides N."/>
            <person name="Kozubal M."/>
            <person name="Macur R.E."/>
            <person name="Jay Z."/>
            <person name="Inskeep W."/>
            <person name="Woyke T."/>
        </authorList>
    </citation>
    <scope>NUCLEOTIDE SEQUENCE [LARGE SCALE GENOMIC DNA]</scope>
    <source>
        <strain evidence="1 2">MK1</strain>
    </source>
</reference>
<dbReference type="AlphaFoldDB" id="H2C599"/>
<sequence length="162" mass="18042">MTDREEYREALVEAFRVVAAKTVTRSDTSLKTLLGSVVSRGGVTEVVEAVGVDYGNALRRLDDLARTNLMEVVKGLVKEDPVLVIVDDSHDHKLYSRTMPVGRNGTQVFHCGTRRFEPSNQLLVIAVRDLVRNEVYVVTWNPTCPGRPWTCSGRGARRSSEP</sequence>
<dbReference type="EMBL" id="JH597768">
    <property type="protein sequence ID" value="EHP68976.1"/>
    <property type="molecule type" value="Genomic_DNA"/>
</dbReference>
<organism evidence="1 2">
    <name type="scientific">Metallosphaera yellowstonensis MK1</name>
    <dbReference type="NCBI Taxonomy" id="671065"/>
    <lineage>
        <taxon>Archaea</taxon>
        <taxon>Thermoproteota</taxon>
        <taxon>Thermoprotei</taxon>
        <taxon>Sulfolobales</taxon>
        <taxon>Sulfolobaceae</taxon>
        <taxon>Metallosphaera</taxon>
    </lineage>
</organism>
<protein>
    <submittedName>
        <fullName evidence="1">Archaeal putative transposase ISC1217</fullName>
    </submittedName>
</protein>
<evidence type="ECO:0000313" key="2">
    <source>
        <dbReference type="Proteomes" id="UP000003980"/>
    </source>
</evidence>
<name>H2C599_9CREN</name>
<accession>H2C599</accession>
<dbReference type="HOGENOM" id="CLU_113185_0_0_2"/>
<dbReference type="eggNOG" id="arCOG09888">
    <property type="taxonomic scope" value="Archaea"/>
</dbReference>
<dbReference type="Proteomes" id="UP000003980">
    <property type="component" value="Unassembled WGS sequence"/>
</dbReference>
<feature type="non-terminal residue" evidence="1">
    <location>
        <position position="162"/>
    </location>
</feature>
<evidence type="ECO:0000313" key="1">
    <source>
        <dbReference type="EMBL" id="EHP68976.1"/>
    </source>
</evidence>